<organism evidence="1 2">
    <name type="scientific">Candidatus Methylophosphatis roskildensis</name>
    <dbReference type="NCBI Taxonomy" id="2899263"/>
    <lineage>
        <taxon>Bacteria</taxon>
        <taxon>Pseudomonadati</taxon>
        <taxon>Pseudomonadota</taxon>
        <taxon>Betaproteobacteria</taxon>
        <taxon>Nitrosomonadales</taxon>
        <taxon>Sterolibacteriaceae</taxon>
        <taxon>Candidatus Methylophosphatis</taxon>
    </lineage>
</organism>
<gene>
    <name evidence="1" type="ORF">IPH26_22175</name>
</gene>
<dbReference type="AlphaFoldDB" id="A0A9D7E2Y7"/>
<protein>
    <submittedName>
        <fullName evidence="1">CopG family transcriptional regulator</fullName>
    </submittedName>
</protein>
<evidence type="ECO:0000313" key="1">
    <source>
        <dbReference type="EMBL" id="MBK6975541.1"/>
    </source>
</evidence>
<accession>A0A9D7E2Y7</accession>
<proteinExistence type="predicted"/>
<dbReference type="EMBL" id="JADJEV010000005">
    <property type="protein sequence ID" value="MBK6975541.1"/>
    <property type="molecule type" value="Genomic_DNA"/>
</dbReference>
<evidence type="ECO:0000313" key="2">
    <source>
        <dbReference type="Proteomes" id="UP000807785"/>
    </source>
</evidence>
<reference evidence="1" key="1">
    <citation type="submission" date="2020-10" db="EMBL/GenBank/DDBJ databases">
        <title>Connecting structure to function with the recovery of over 1000 high-quality activated sludge metagenome-assembled genomes encoding full-length rRNA genes using long-read sequencing.</title>
        <authorList>
            <person name="Singleton C.M."/>
            <person name="Petriglieri F."/>
            <person name="Kristensen J.M."/>
            <person name="Kirkegaard R.H."/>
            <person name="Michaelsen T.Y."/>
            <person name="Andersen M.H."/>
            <person name="Karst S.M."/>
            <person name="Dueholm M.S."/>
            <person name="Nielsen P.H."/>
            <person name="Albertsen M."/>
        </authorList>
    </citation>
    <scope>NUCLEOTIDE SEQUENCE</scope>
    <source>
        <strain evidence="1">Bjer_18-Q3-R1-45_BAT3C.347</strain>
    </source>
</reference>
<dbReference type="Proteomes" id="UP000807785">
    <property type="component" value="Unassembled WGS sequence"/>
</dbReference>
<sequence length="65" mass="7542">MTTLIQAEIPDQLAEQAQRLVERGWAPNVESIVTESLRRYLESHQESLTEQFLRDDVEWGIKGDD</sequence>
<comment type="caution">
    <text evidence="1">The sequence shown here is derived from an EMBL/GenBank/DDBJ whole genome shotgun (WGS) entry which is preliminary data.</text>
</comment>
<name>A0A9D7E2Y7_9PROT</name>